<gene>
    <name evidence="3" type="ORF">EXIGUO9Y_270183</name>
</gene>
<dbReference type="AlphaFoldDB" id="A0A653IAU6"/>
<protein>
    <submittedName>
        <fullName evidence="3">Diguanylate phosphodiesterase</fullName>
    </submittedName>
</protein>
<dbReference type="Gene3D" id="1.10.3210.10">
    <property type="entry name" value="Hypothetical protein af1432"/>
    <property type="match status" value="1"/>
</dbReference>
<dbReference type="Pfam" id="PF08668">
    <property type="entry name" value="HDOD"/>
    <property type="match status" value="1"/>
</dbReference>
<dbReference type="SMR" id="A0A653IAU6"/>
<dbReference type="RefSeq" id="WP_029331219.1">
    <property type="nucleotide sequence ID" value="NZ_LR732312.1"/>
</dbReference>
<evidence type="ECO:0000313" key="3">
    <source>
        <dbReference type="EMBL" id="VWX36197.1"/>
    </source>
</evidence>
<dbReference type="Gene3D" id="3.20.20.450">
    <property type="entry name" value="EAL domain"/>
    <property type="match status" value="1"/>
</dbReference>
<dbReference type="PIRSF" id="PIRSF003180">
    <property type="entry name" value="DiGMPpdiest_YuxH"/>
    <property type="match status" value="1"/>
</dbReference>
<dbReference type="PANTHER" id="PTHR33525:SF4">
    <property type="entry name" value="CYCLIC DI-GMP PHOSPHODIESTERASE CDGJ"/>
    <property type="match status" value="1"/>
</dbReference>
<name>A0A653IAU6_9BACL</name>
<proteinExistence type="predicted"/>
<dbReference type="PROSITE" id="PS51833">
    <property type="entry name" value="HDOD"/>
    <property type="match status" value="1"/>
</dbReference>
<dbReference type="SUPFAM" id="SSF109604">
    <property type="entry name" value="HD-domain/PDEase-like"/>
    <property type="match status" value="1"/>
</dbReference>
<dbReference type="Pfam" id="PF00563">
    <property type="entry name" value="EAL"/>
    <property type="match status" value="1"/>
</dbReference>
<accession>A0A653IAU6</accession>
<dbReference type="PROSITE" id="PS50883">
    <property type="entry name" value="EAL"/>
    <property type="match status" value="1"/>
</dbReference>
<feature type="domain" description="EAL" evidence="1">
    <location>
        <begin position="1"/>
        <end position="207"/>
    </location>
</feature>
<dbReference type="EMBL" id="CABWKQ010000020">
    <property type="protein sequence ID" value="VWX36197.1"/>
    <property type="molecule type" value="Genomic_DNA"/>
</dbReference>
<evidence type="ECO:0000259" key="2">
    <source>
        <dbReference type="PROSITE" id="PS51833"/>
    </source>
</evidence>
<dbReference type="InterPro" id="IPR035919">
    <property type="entry name" value="EAL_sf"/>
</dbReference>
<dbReference type="CDD" id="cd01948">
    <property type="entry name" value="EAL"/>
    <property type="match status" value="1"/>
</dbReference>
<evidence type="ECO:0000313" key="4">
    <source>
        <dbReference type="Proteomes" id="UP000439752"/>
    </source>
</evidence>
<dbReference type="InterPro" id="IPR052340">
    <property type="entry name" value="RNase_Y/CdgJ"/>
</dbReference>
<dbReference type="Proteomes" id="UP000439752">
    <property type="component" value="Unassembled WGS sequence"/>
</dbReference>
<feature type="domain" description="HDOD" evidence="2">
    <location>
        <begin position="201"/>
        <end position="400"/>
    </location>
</feature>
<dbReference type="InterPro" id="IPR001633">
    <property type="entry name" value="EAL_dom"/>
</dbReference>
<evidence type="ECO:0000259" key="1">
    <source>
        <dbReference type="PROSITE" id="PS50883"/>
    </source>
</evidence>
<dbReference type="SMART" id="SM00052">
    <property type="entry name" value="EAL"/>
    <property type="match status" value="1"/>
</dbReference>
<keyword evidence="4" id="KW-1185">Reference proteome</keyword>
<reference evidence="3 4" key="1">
    <citation type="submission" date="2019-10" db="EMBL/GenBank/DDBJ databases">
        <authorList>
            <person name="Karimi E."/>
        </authorList>
    </citation>
    <scope>NUCLEOTIDE SEQUENCE [LARGE SCALE GENOMIC DNA]</scope>
    <source>
        <strain evidence="3">Exiguobacterium sp. 9Y</strain>
    </source>
</reference>
<sequence>MEILLARQPIVNRSGAIDAFELLYRSVEAPAIFDGELATMDVLTNTLVHLGVDRVAEGKRLFINFTGDLLQGELIDHLDPKRFVIEVLETVVIDSHMLSVLKKWKEAGFQLALDDFVTDLLRNHGPELFDLIDLIKIDIEAINPREQSAILHIVKRNYPHIRLLAERVETHEDHLRSLSMGYDWFQGYFYAKPMLMKGKAVPPQLPVLLKMLKWLESDEYYDQVVDEIEGNPYISVQVLQLINSPGIGLRNTVESVRQAISLLGFSQLKSWISLIVLREMRLASPYKWSDELLRSSLHCAKLCELFALETKTLRPESAYMIGLLSHIDALLSVDIDEIIDQLPIESTLKIVLQGKDHPFRDCLLLAISADRGEFEQFEKLTHRFGISKQRAYALLKESQDWLTKKELHLQPDEEDSIV</sequence>
<dbReference type="SUPFAM" id="SSF141868">
    <property type="entry name" value="EAL domain-like"/>
    <property type="match status" value="1"/>
</dbReference>
<organism evidence="3 4">
    <name type="scientific">Exiguobacterium oxidotolerans</name>
    <dbReference type="NCBI Taxonomy" id="223958"/>
    <lineage>
        <taxon>Bacteria</taxon>
        <taxon>Bacillati</taxon>
        <taxon>Bacillota</taxon>
        <taxon>Bacilli</taxon>
        <taxon>Bacillales</taxon>
        <taxon>Bacillales Family XII. Incertae Sedis</taxon>
        <taxon>Exiguobacterium</taxon>
    </lineage>
</organism>
<dbReference type="InterPro" id="IPR013976">
    <property type="entry name" value="HDOD"/>
</dbReference>
<dbReference type="InterPro" id="IPR014408">
    <property type="entry name" value="dGMP_Pdiesterase_EAL/HD-GYP"/>
</dbReference>
<dbReference type="PANTHER" id="PTHR33525">
    <property type="match status" value="1"/>
</dbReference>